<feature type="region of interest" description="Disordered" evidence="1">
    <location>
        <begin position="33"/>
        <end position="100"/>
    </location>
</feature>
<evidence type="ECO:0000313" key="4">
    <source>
        <dbReference type="Proteomes" id="UP001201812"/>
    </source>
</evidence>
<evidence type="ECO:0000256" key="2">
    <source>
        <dbReference type="SAM" id="SignalP"/>
    </source>
</evidence>
<feature type="chain" id="PRO_5042286675" evidence="2">
    <location>
        <begin position="23"/>
        <end position="136"/>
    </location>
</feature>
<comment type="caution">
    <text evidence="3">The sequence shown here is derived from an EMBL/GenBank/DDBJ whole genome shotgun (WGS) entry which is preliminary data.</text>
</comment>
<keyword evidence="4" id="KW-1185">Reference proteome</keyword>
<reference evidence="3" key="1">
    <citation type="submission" date="2022-01" db="EMBL/GenBank/DDBJ databases">
        <title>Genome Sequence Resource for Two Populations of Ditylenchus destructor, the Migratory Endoparasitic Phytonematode.</title>
        <authorList>
            <person name="Zhang H."/>
            <person name="Lin R."/>
            <person name="Xie B."/>
        </authorList>
    </citation>
    <scope>NUCLEOTIDE SEQUENCE</scope>
    <source>
        <strain evidence="3">BazhouSP</strain>
    </source>
</reference>
<gene>
    <name evidence="3" type="ORF">DdX_17343</name>
</gene>
<feature type="compositionally biased region" description="Basic and acidic residues" evidence="1">
    <location>
        <begin position="48"/>
        <end position="57"/>
    </location>
</feature>
<dbReference type="AlphaFoldDB" id="A0AAD4MMC0"/>
<keyword evidence="2" id="KW-0732">Signal</keyword>
<accession>A0AAD4MMC0</accession>
<feature type="signal peptide" evidence="2">
    <location>
        <begin position="1"/>
        <end position="22"/>
    </location>
</feature>
<dbReference type="EMBL" id="JAKKPZ010000180">
    <property type="protein sequence ID" value="KAI1699395.1"/>
    <property type="molecule type" value="Genomic_DNA"/>
</dbReference>
<proteinExistence type="predicted"/>
<protein>
    <submittedName>
        <fullName evidence="3">Uncharacterized protein</fullName>
    </submittedName>
</protein>
<organism evidence="3 4">
    <name type="scientific">Ditylenchus destructor</name>
    <dbReference type="NCBI Taxonomy" id="166010"/>
    <lineage>
        <taxon>Eukaryota</taxon>
        <taxon>Metazoa</taxon>
        <taxon>Ecdysozoa</taxon>
        <taxon>Nematoda</taxon>
        <taxon>Chromadorea</taxon>
        <taxon>Rhabditida</taxon>
        <taxon>Tylenchina</taxon>
        <taxon>Tylenchomorpha</taxon>
        <taxon>Sphaerularioidea</taxon>
        <taxon>Anguinidae</taxon>
        <taxon>Anguininae</taxon>
        <taxon>Ditylenchus</taxon>
    </lineage>
</organism>
<sequence length="136" mass="14987">MRNPYSALFASFLLICPSFCRIHPMPIDDAIQSKVNHGPVKHAKHVHDKAPPPKDDSMSSSGSESDGYDMDMSNDKSSEDSDYDDDSESSSSGYSDSFVPMMGMTGGDFYQRPMIHDVECMGFQECNPDAVDRAFG</sequence>
<evidence type="ECO:0000256" key="1">
    <source>
        <dbReference type="SAM" id="MobiDB-lite"/>
    </source>
</evidence>
<evidence type="ECO:0000313" key="3">
    <source>
        <dbReference type="EMBL" id="KAI1699395.1"/>
    </source>
</evidence>
<name>A0AAD4MMC0_9BILA</name>
<dbReference type="Proteomes" id="UP001201812">
    <property type="component" value="Unassembled WGS sequence"/>
</dbReference>